<dbReference type="InterPro" id="IPR053044">
    <property type="entry name" value="Metallo-hydrolase/TatD-type"/>
</dbReference>
<dbReference type="AlphaFoldDB" id="A0AAD7IWH4"/>
<protein>
    <recommendedName>
        <fullName evidence="3">Metallo-dependent hydrolase</fullName>
    </recommendedName>
</protein>
<dbReference type="InterPro" id="IPR001130">
    <property type="entry name" value="TatD-like"/>
</dbReference>
<keyword evidence="2" id="KW-1185">Reference proteome</keyword>
<name>A0AAD7IWH4_9AGAR</name>
<evidence type="ECO:0008006" key="3">
    <source>
        <dbReference type="Google" id="ProtNLM"/>
    </source>
</evidence>
<dbReference type="Gene3D" id="3.20.20.140">
    <property type="entry name" value="Metal-dependent hydrolases"/>
    <property type="match status" value="1"/>
</dbReference>
<comment type="caution">
    <text evidence="1">The sequence shown here is derived from an EMBL/GenBank/DDBJ whole genome shotgun (WGS) entry which is preliminary data.</text>
</comment>
<dbReference type="EMBL" id="JARJLG010000079">
    <property type="protein sequence ID" value="KAJ7751202.1"/>
    <property type="molecule type" value="Genomic_DNA"/>
</dbReference>
<dbReference type="PANTHER" id="PTHR47345:SF1">
    <property type="entry name" value="CUT9-INTERACTING PROTEIN SCN1"/>
    <property type="match status" value="1"/>
</dbReference>
<proteinExistence type="predicted"/>
<organism evidence="1 2">
    <name type="scientific">Mycena maculata</name>
    <dbReference type="NCBI Taxonomy" id="230809"/>
    <lineage>
        <taxon>Eukaryota</taxon>
        <taxon>Fungi</taxon>
        <taxon>Dikarya</taxon>
        <taxon>Basidiomycota</taxon>
        <taxon>Agaricomycotina</taxon>
        <taxon>Agaricomycetes</taxon>
        <taxon>Agaricomycetidae</taxon>
        <taxon>Agaricales</taxon>
        <taxon>Marasmiineae</taxon>
        <taxon>Mycenaceae</taxon>
        <taxon>Mycena</taxon>
    </lineage>
</organism>
<dbReference type="Pfam" id="PF01026">
    <property type="entry name" value="TatD_DNase"/>
    <property type="match status" value="1"/>
</dbReference>
<evidence type="ECO:0000313" key="1">
    <source>
        <dbReference type="EMBL" id="KAJ7751202.1"/>
    </source>
</evidence>
<reference evidence="1" key="1">
    <citation type="submission" date="2023-03" db="EMBL/GenBank/DDBJ databases">
        <title>Massive genome expansion in bonnet fungi (Mycena s.s.) driven by repeated elements and novel gene families across ecological guilds.</title>
        <authorList>
            <consortium name="Lawrence Berkeley National Laboratory"/>
            <person name="Harder C.B."/>
            <person name="Miyauchi S."/>
            <person name="Viragh M."/>
            <person name="Kuo A."/>
            <person name="Thoen E."/>
            <person name="Andreopoulos B."/>
            <person name="Lu D."/>
            <person name="Skrede I."/>
            <person name="Drula E."/>
            <person name="Henrissat B."/>
            <person name="Morin E."/>
            <person name="Kohler A."/>
            <person name="Barry K."/>
            <person name="LaButti K."/>
            <person name="Morin E."/>
            <person name="Salamov A."/>
            <person name="Lipzen A."/>
            <person name="Mereny Z."/>
            <person name="Hegedus B."/>
            <person name="Baldrian P."/>
            <person name="Stursova M."/>
            <person name="Weitz H."/>
            <person name="Taylor A."/>
            <person name="Grigoriev I.V."/>
            <person name="Nagy L.G."/>
            <person name="Martin F."/>
            <person name="Kauserud H."/>
        </authorList>
    </citation>
    <scope>NUCLEOTIDE SEQUENCE</scope>
    <source>
        <strain evidence="1">CBHHK188m</strain>
    </source>
</reference>
<dbReference type="GO" id="GO:0016788">
    <property type="term" value="F:hydrolase activity, acting on ester bonds"/>
    <property type="evidence" value="ECO:0007669"/>
    <property type="project" value="InterPro"/>
</dbReference>
<evidence type="ECO:0000313" key="2">
    <source>
        <dbReference type="Proteomes" id="UP001215280"/>
    </source>
</evidence>
<accession>A0AAD7IWH4</accession>
<feature type="non-terminal residue" evidence="1">
    <location>
        <position position="313"/>
    </location>
</feature>
<dbReference type="InterPro" id="IPR032466">
    <property type="entry name" value="Metal_Hydrolase"/>
</dbReference>
<sequence length="313" mass="35437">MTDYFSRAVFLNLALIHSELIRPIISIPEFTWQPAQRPPFQRRPSQKRMAGLPASVLHHIVDAHCHPTEAPFISDDSMNRLDITVCAMSTNQADQSLVRDLALRYPTKVIPCFGYHPWFTHFISLQPRSSKYEHYRDLFLGRGDTQPSPESASAFDELLPFLPEPITIEDVLLDLRHNFESFPSTTSMLGEVGVDKGFRVAFDYHASPRKLSPFTIPLDHQLSILEAQLDLAIELGHNVSLHSVKYPQGTVDLLNKVKNTHGPRFETIRINIHSCSMNPQVWTSLQKKHSNVFLSLSTNQTLTISTCARKGAL</sequence>
<feature type="non-terminal residue" evidence="1">
    <location>
        <position position="1"/>
    </location>
</feature>
<dbReference type="PANTHER" id="PTHR47345">
    <property type="entry name" value="CUT9-INTERACTING PROTEIN SCN1"/>
    <property type="match status" value="1"/>
</dbReference>
<dbReference type="SUPFAM" id="SSF51556">
    <property type="entry name" value="Metallo-dependent hydrolases"/>
    <property type="match status" value="1"/>
</dbReference>
<dbReference type="Proteomes" id="UP001215280">
    <property type="component" value="Unassembled WGS sequence"/>
</dbReference>
<gene>
    <name evidence="1" type="ORF">DFH07DRAFT_826475</name>
</gene>